<evidence type="ECO:0008006" key="4">
    <source>
        <dbReference type="Google" id="ProtNLM"/>
    </source>
</evidence>
<protein>
    <recommendedName>
        <fullName evidence="4">Secreted protein</fullName>
    </recommendedName>
</protein>
<organism evidence="2 3">
    <name type="scientific">Nepenthes gracilis</name>
    <name type="common">Slender pitcher plant</name>
    <dbReference type="NCBI Taxonomy" id="150966"/>
    <lineage>
        <taxon>Eukaryota</taxon>
        <taxon>Viridiplantae</taxon>
        <taxon>Streptophyta</taxon>
        <taxon>Embryophyta</taxon>
        <taxon>Tracheophyta</taxon>
        <taxon>Spermatophyta</taxon>
        <taxon>Magnoliopsida</taxon>
        <taxon>eudicotyledons</taxon>
        <taxon>Gunneridae</taxon>
        <taxon>Pentapetalae</taxon>
        <taxon>Caryophyllales</taxon>
        <taxon>Nepenthaceae</taxon>
        <taxon>Nepenthes</taxon>
    </lineage>
</organism>
<sequence>MMLYQLILAAVFSPKLSSGCMLWPPPKTQQSLSRHAVCACLGPSFSFLASGLLPVFSAVARRFFLRKQCPGSMFWLLHQTSAAVLQLLPSGSLLPAATLLGEYVLVSLPYK</sequence>
<dbReference type="Proteomes" id="UP001279734">
    <property type="component" value="Unassembled WGS sequence"/>
</dbReference>
<name>A0AAD3TB52_NEPGR</name>
<keyword evidence="1" id="KW-0732">Signal</keyword>
<proteinExistence type="predicted"/>
<dbReference type="EMBL" id="BSYO01000032">
    <property type="protein sequence ID" value="GMH27005.1"/>
    <property type="molecule type" value="Genomic_DNA"/>
</dbReference>
<keyword evidence="3" id="KW-1185">Reference proteome</keyword>
<evidence type="ECO:0000256" key="1">
    <source>
        <dbReference type="SAM" id="SignalP"/>
    </source>
</evidence>
<evidence type="ECO:0000313" key="2">
    <source>
        <dbReference type="EMBL" id="GMH27005.1"/>
    </source>
</evidence>
<reference evidence="2" key="1">
    <citation type="submission" date="2023-05" db="EMBL/GenBank/DDBJ databases">
        <title>Nepenthes gracilis genome sequencing.</title>
        <authorList>
            <person name="Fukushima K."/>
        </authorList>
    </citation>
    <scope>NUCLEOTIDE SEQUENCE</scope>
    <source>
        <strain evidence="2">SING2019-196</strain>
    </source>
</reference>
<accession>A0AAD3TB52</accession>
<feature type="signal peptide" evidence="1">
    <location>
        <begin position="1"/>
        <end position="18"/>
    </location>
</feature>
<gene>
    <name evidence="2" type="ORF">Nepgr_028848</name>
</gene>
<dbReference type="AlphaFoldDB" id="A0AAD3TB52"/>
<comment type="caution">
    <text evidence="2">The sequence shown here is derived from an EMBL/GenBank/DDBJ whole genome shotgun (WGS) entry which is preliminary data.</text>
</comment>
<evidence type="ECO:0000313" key="3">
    <source>
        <dbReference type="Proteomes" id="UP001279734"/>
    </source>
</evidence>
<feature type="chain" id="PRO_5042057640" description="Secreted protein" evidence="1">
    <location>
        <begin position="19"/>
        <end position="111"/>
    </location>
</feature>